<keyword evidence="7" id="KW-0539">Nucleus</keyword>
<evidence type="ECO:0000256" key="1">
    <source>
        <dbReference type="ARBA" id="ARBA00004123"/>
    </source>
</evidence>
<feature type="compositionally biased region" description="Basic and acidic residues" evidence="8">
    <location>
        <begin position="153"/>
        <end position="162"/>
    </location>
</feature>
<dbReference type="AlphaFoldDB" id="A0A5A9PGG7"/>
<evidence type="ECO:0000256" key="7">
    <source>
        <dbReference type="ARBA" id="ARBA00023242"/>
    </source>
</evidence>
<evidence type="ECO:0000313" key="11">
    <source>
        <dbReference type="Proteomes" id="UP000324632"/>
    </source>
</evidence>
<feature type="compositionally biased region" description="Basic and acidic residues" evidence="8">
    <location>
        <begin position="37"/>
        <end position="57"/>
    </location>
</feature>
<name>A0A5A9PGG7_9TELE</name>
<keyword evidence="4" id="KW-0540">Nuclease</keyword>
<feature type="compositionally biased region" description="Basic and acidic residues" evidence="8">
    <location>
        <begin position="396"/>
        <end position="414"/>
    </location>
</feature>
<proteinExistence type="inferred from homology"/>
<dbReference type="Pfam" id="PF00929">
    <property type="entry name" value="RNase_T"/>
    <property type="match status" value="1"/>
</dbReference>
<dbReference type="InterPro" id="IPR012337">
    <property type="entry name" value="RNaseH-like_sf"/>
</dbReference>
<evidence type="ECO:0000256" key="6">
    <source>
        <dbReference type="ARBA" id="ARBA00022839"/>
    </source>
</evidence>
<accession>A0A5A9PGG7</accession>
<dbReference type="Gene3D" id="3.30.420.10">
    <property type="entry name" value="Ribonuclease H-like superfamily/Ribonuclease H"/>
    <property type="match status" value="1"/>
</dbReference>
<comment type="subcellular location">
    <subcellularLocation>
        <location evidence="1">Nucleus</location>
    </subcellularLocation>
</comment>
<dbReference type="GO" id="GO:0003676">
    <property type="term" value="F:nucleic acid binding"/>
    <property type="evidence" value="ECO:0007669"/>
    <property type="project" value="InterPro"/>
</dbReference>
<comment type="caution">
    <text evidence="10">The sequence shown here is derived from an EMBL/GenBank/DDBJ whole genome shotgun (WGS) entry which is preliminary data.</text>
</comment>
<evidence type="ECO:0000256" key="5">
    <source>
        <dbReference type="ARBA" id="ARBA00022801"/>
    </source>
</evidence>
<dbReference type="PANTHER" id="PTHR12801">
    <property type="entry name" value="RNA EXONUCLEASE REXO1 / RECO3 FAMILY MEMBER-RELATED"/>
    <property type="match status" value="1"/>
</dbReference>
<feature type="compositionally biased region" description="Basic residues" evidence="8">
    <location>
        <begin position="142"/>
        <end position="152"/>
    </location>
</feature>
<comment type="similarity">
    <text evidence="2">Belongs to the REXO4 family.</text>
</comment>
<evidence type="ECO:0000256" key="3">
    <source>
        <dbReference type="ARBA" id="ARBA00016937"/>
    </source>
</evidence>
<dbReference type="EMBL" id="SOYY01000006">
    <property type="protein sequence ID" value="KAA0719777.1"/>
    <property type="molecule type" value="Genomic_DNA"/>
</dbReference>
<evidence type="ECO:0000259" key="9">
    <source>
        <dbReference type="SMART" id="SM00479"/>
    </source>
</evidence>
<feature type="region of interest" description="Disordered" evidence="8">
    <location>
        <begin position="396"/>
        <end position="423"/>
    </location>
</feature>
<dbReference type="Proteomes" id="UP000324632">
    <property type="component" value="Chromosome 6"/>
</dbReference>
<feature type="compositionally biased region" description="Polar residues" evidence="8">
    <location>
        <begin position="58"/>
        <end position="70"/>
    </location>
</feature>
<feature type="compositionally biased region" description="Basic residues" evidence="8">
    <location>
        <begin position="8"/>
        <end position="21"/>
    </location>
</feature>
<dbReference type="GO" id="GO:0005730">
    <property type="term" value="C:nucleolus"/>
    <property type="evidence" value="ECO:0007669"/>
    <property type="project" value="UniProtKB-ARBA"/>
</dbReference>
<dbReference type="InterPro" id="IPR037431">
    <property type="entry name" value="REX4_DEDDh_dom"/>
</dbReference>
<protein>
    <recommendedName>
        <fullName evidence="3">RNA exonuclease 4</fullName>
    </recommendedName>
</protein>
<dbReference type="InterPro" id="IPR036397">
    <property type="entry name" value="RNaseH_sf"/>
</dbReference>
<dbReference type="SMART" id="SM00479">
    <property type="entry name" value="EXOIII"/>
    <property type="match status" value="1"/>
</dbReference>
<evidence type="ECO:0000313" key="10">
    <source>
        <dbReference type="EMBL" id="KAA0719777.1"/>
    </source>
</evidence>
<keyword evidence="5" id="KW-0378">Hydrolase</keyword>
<reference evidence="10 11" key="1">
    <citation type="journal article" date="2019" name="Mol. Ecol. Resour.">
        <title>Chromosome-level genome assembly of Triplophysa tibetana, a fish adapted to the harsh high-altitude environment of the Tibetan Plateau.</title>
        <authorList>
            <person name="Yang X."/>
            <person name="Liu H."/>
            <person name="Ma Z."/>
            <person name="Zou Y."/>
            <person name="Zou M."/>
            <person name="Mao Y."/>
            <person name="Li X."/>
            <person name="Wang H."/>
            <person name="Chen T."/>
            <person name="Wang W."/>
            <person name="Yang R."/>
        </authorList>
    </citation>
    <scope>NUCLEOTIDE SEQUENCE [LARGE SCALE GENOMIC DNA]</scope>
    <source>
        <strain evidence="10">TTIB1903HZAU</strain>
        <tissue evidence="10">Muscle</tissue>
    </source>
</reference>
<dbReference type="GO" id="GO:0008408">
    <property type="term" value="F:3'-5' exonuclease activity"/>
    <property type="evidence" value="ECO:0007669"/>
    <property type="project" value="InterPro"/>
</dbReference>
<evidence type="ECO:0000256" key="8">
    <source>
        <dbReference type="SAM" id="MobiDB-lite"/>
    </source>
</evidence>
<dbReference type="InterPro" id="IPR047021">
    <property type="entry name" value="REXO1/3/4-like"/>
</dbReference>
<dbReference type="CDD" id="cd06144">
    <property type="entry name" value="REX4_like"/>
    <property type="match status" value="1"/>
</dbReference>
<evidence type="ECO:0000256" key="2">
    <source>
        <dbReference type="ARBA" id="ARBA00010489"/>
    </source>
</evidence>
<feature type="compositionally biased region" description="Basic and acidic residues" evidence="8">
    <location>
        <begin position="120"/>
        <end position="141"/>
    </location>
</feature>
<dbReference type="InterPro" id="IPR013520">
    <property type="entry name" value="Ribonucl_H"/>
</dbReference>
<feature type="domain" description="Exonuclease" evidence="9">
    <location>
        <begin position="231"/>
        <end position="392"/>
    </location>
</feature>
<feature type="region of interest" description="Disordered" evidence="8">
    <location>
        <begin position="1"/>
        <end position="173"/>
    </location>
</feature>
<dbReference type="FunFam" id="3.30.420.10:FF:000007">
    <property type="entry name" value="Interferon-stimulated exonuclease gene 20"/>
    <property type="match status" value="1"/>
</dbReference>
<keyword evidence="11" id="KW-1185">Reference proteome</keyword>
<sequence>MTNGSSKHTVKEKKHPGKRTLKRDGERTSYFPTHRAAVKESKPAKKPDIVPPKDTKDFSSNWKNLMQTLVPSPEKEIISAKPAKHVSAEGKQPHKTASLPKDSQKPDKGLHKPTHAVKSSAERSARTEKGGGPSDSKDSAGHKHFKAEKRKRKEEEGGEKPMSKKMKGKKMEKETTEADIWFDDVDFDDIESALGSKAAGIARKRNGILQSATDSIEKALVKENAFEGVTHAVAMDCEMVGVGCDGVESIVARVSLVNQFGKCIYDKYVKPTQRVTDYRTKVSGIRPEDIVNGEEVWTVQKEVAEILKGRVLVGHAIHNDLKILLLGHPKKMIRDTQKYKPFQERVKSGRPALRDLSKEILSVQVQKGEHSSVQDAQAAMRLYTLVKKKWEAELKDRRTLGREKSQRKPREPKQQPDQTWISS</sequence>
<keyword evidence="6 10" id="KW-0269">Exonuclease</keyword>
<organism evidence="10 11">
    <name type="scientific">Triplophysa tibetana</name>
    <dbReference type="NCBI Taxonomy" id="1572043"/>
    <lineage>
        <taxon>Eukaryota</taxon>
        <taxon>Metazoa</taxon>
        <taxon>Chordata</taxon>
        <taxon>Craniata</taxon>
        <taxon>Vertebrata</taxon>
        <taxon>Euteleostomi</taxon>
        <taxon>Actinopterygii</taxon>
        <taxon>Neopterygii</taxon>
        <taxon>Teleostei</taxon>
        <taxon>Ostariophysi</taxon>
        <taxon>Cypriniformes</taxon>
        <taxon>Nemacheilidae</taxon>
        <taxon>Triplophysa</taxon>
    </lineage>
</organism>
<dbReference type="GO" id="GO:0006308">
    <property type="term" value="P:DNA catabolic process"/>
    <property type="evidence" value="ECO:0007669"/>
    <property type="project" value="TreeGrafter"/>
</dbReference>
<dbReference type="SUPFAM" id="SSF53098">
    <property type="entry name" value="Ribonuclease H-like"/>
    <property type="match status" value="1"/>
</dbReference>
<gene>
    <name evidence="10" type="ORF">E1301_Tti019139</name>
</gene>
<dbReference type="GO" id="GO:0006364">
    <property type="term" value="P:rRNA processing"/>
    <property type="evidence" value="ECO:0007669"/>
    <property type="project" value="InterPro"/>
</dbReference>
<dbReference type="PANTHER" id="PTHR12801:SF158">
    <property type="entry name" value="RNA EXONUCLEASE 4"/>
    <property type="match status" value="1"/>
</dbReference>
<evidence type="ECO:0000256" key="4">
    <source>
        <dbReference type="ARBA" id="ARBA00022722"/>
    </source>
</evidence>